<dbReference type="RefSeq" id="WP_064010898.1">
    <property type="nucleotide sequence ID" value="NZ_LUUG01000137.1"/>
</dbReference>
<evidence type="ECO:0000313" key="7">
    <source>
        <dbReference type="Proteomes" id="UP000078090"/>
    </source>
</evidence>
<comment type="caution">
    <text evidence="4">The sequence shown here is derived from an EMBL/GenBank/DDBJ whole genome shotgun (WGS) entry which is preliminary data.</text>
</comment>
<dbReference type="GO" id="GO:0043022">
    <property type="term" value="F:ribosome binding"/>
    <property type="evidence" value="ECO:0007669"/>
    <property type="project" value="InterPro"/>
</dbReference>
<dbReference type="EMBL" id="LUUH01000105">
    <property type="protein sequence ID" value="OAH96978.1"/>
    <property type="molecule type" value="Genomic_DNA"/>
</dbReference>
<feature type="coiled-coil region" evidence="1">
    <location>
        <begin position="22"/>
        <end position="49"/>
    </location>
</feature>
<keyword evidence="2" id="KW-0812">Transmembrane</keyword>
<dbReference type="Proteomes" id="UP000077763">
    <property type="component" value="Unassembled WGS sequence"/>
</dbReference>
<dbReference type="InterPro" id="IPR043605">
    <property type="entry name" value="DUF883_C"/>
</dbReference>
<evidence type="ECO:0000256" key="2">
    <source>
        <dbReference type="SAM" id="Phobius"/>
    </source>
</evidence>
<keyword evidence="2" id="KW-0472">Membrane</keyword>
<dbReference type="PANTHER" id="PTHR35893:SF3">
    <property type="entry name" value="INNER MEMBRANE PROTEIN"/>
    <property type="match status" value="1"/>
</dbReference>
<accession>A0A177LT48</accession>
<organism evidence="4 7">
    <name type="scientific">Methylomonas methanica</name>
    <dbReference type="NCBI Taxonomy" id="421"/>
    <lineage>
        <taxon>Bacteria</taxon>
        <taxon>Pseudomonadati</taxon>
        <taxon>Pseudomonadota</taxon>
        <taxon>Gammaproteobacteria</taxon>
        <taxon>Methylococcales</taxon>
        <taxon>Methylococcaceae</taxon>
        <taxon>Methylomonas</taxon>
    </lineage>
</organism>
<dbReference type="Pfam" id="PF19029">
    <property type="entry name" value="DUF883_C"/>
    <property type="match status" value="1"/>
</dbReference>
<keyword evidence="1" id="KW-0175">Coiled coil</keyword>
<evidence type="ECO:0000313" key="5">
    <source>
        <dbReference type="EMBL" id="OAH96978.1"/>
    </source>
</evidence>
<dbReference type="EMBL" id="LUUG01000137">
    <property type="protein sequence ID" value="OAH96179.1"/>
    <property type="molecule type" value="Genomic_DNA"/>
</dbReference>
<evidence type="ECO:0000259" key="3">
    <source>
        <dbReference type="Pfam" id="PF19029"/>
    </source>
</evidence>
<dbReference type="PANTHER" id="PTHR35893">
    <property type="entry name" value="INNER MEMBRANE PROTEIN-RELATED"/>
    <property type="match status" value="1"/>
</dbReference>
<sequence length="76" mass="8469">MDTLDKASNYAHETYDKLADVAANTAETLAETRDELMDAEKKLMKNSRRYVRDNPMTAMGIAASVGFLLGSLLRTR</sequence>
<dbReference type="AlphaFoldDB" id="A0A177LT48"/>
<dbReference type="Proteomes" id="UP000078090">
    <property type="component" value="Unassembled WGS sequence"/>
</dbReference>
<gene>
    <name evidence="4" type="ORF">A1332_23270</name>
    <name evidence="5" type="ORF">A1353_23620</name>
</gene>
<evidence type="ECO:0000256" key="1">
    <source>
        <dbReference type="SAM" id="Coils"/>
    </source>
</evidence>
<protein>
    <recommendedName>
        <fullName evidence="3">DUF883 domain-containing protein</fullName>
    </recommendedName>
</protein>
<name>A0A177LT48_METMH</name>
<reference evidence="6 7" key="1">
    <citation type="submission" date="2016-03" db="EMBL/GenBank/DDBJ databases">
        <authorList>
            <person name="Ploux O."/>
        </authorList>
    </citation>
    <scope>NUCLEOTIDE SEQUENCE [LARGE SCALE GENOMIC DNA]</scope>
    <source>
        <strain evidence="4 7">R-45363</strain>
        <strain evidence="5 6">R-45371</strain>
    </source>
</reference>
<proteinExistence type="predicted"/>
<dbReference type="InterPro" id="IPR010279">
    <property type="entry name" value="YqjD/ElaB"/>
</dbReference>
<keyword evidence="2" id="KW-1133">Transmembrane helix</keyword>
<feature type="domain" description="DUF883" evidence="3">
    <location>
        <begin position="48"/>
        <end position="73"/>
    </location>
</feature>
<evidence type="ECO:0000313" key="4">
    <source>
        <dbReference type="EMBL" id="OAH96179.1"/>
    </source>
</evidence>
<dbReference type="OrthoDB" id="5570179at2"/>
<feature type="transmembrane region" description="Helical" evidence="2">
    <location>
        <begin position="56"/>
        <end position="73"/>
    </location>
</feature>
<evidence type="ECO:0000313" key="6">
    <source>
        <dbReference type="Proteomes" id="UP000077763"/>
    </source>
</evidence>